<dbReference type="RefSeq" id="WP_199462427.1">
    <property type="nucleotide sequence ID" value="NZ_JAEMUH010000007.1"/>
</dbReference>
<dbReference type="SUPFAM" id="SSF141868">
    <property type="entry name" value="EAL domain-like"/>
    <property type="match status" value="1"/>
</dbReference>
<dbReference type="Pfam" id="PF00990">
    <property type="entry name" value="GGDEF"/>
    <property type="match status" value="1"/>
</dbReference>
<proteinExistence type="predicted"/>
<feature type="domain" description="EAL" evidence="1">
    <location>
        <begin position="393"/>
        <end position="644"/>
    </location>
</feature>
<dbReference type="SUPFAM" id="SSF55073">
    <property type="entry name" value="Nucleotide cyclase"/>
    <property type="match status" value="1"/>
</dbReference>
<dbReference type="CDD" id="cd01948">
    <property type="entry name" value="EAL"/>
    <property type="match status" value="1"/>
</dbReference>
<organism evidence="3 4">
    <name type="scientific">Marinomonas ostreistagni</name>
    <dbReference type="NCBI Taxonomy" id="359209"/>
    <lineage>
        <taxon>Bacteria</taxon>
        <taxon>Pseudomonadati</taxon>
        <taxon>Pseudomonadota</taxon>
        <taxon>Gammaproteobacteria</taxon>
        <taxon>Oceanospirillales</taxon>
        <taxon>Oceanospirillaceae</taxon>
        <taxon>Marinomonas</taxon>
    </lineage>
</organism>
<evidence type="ECO:0000313" key="3">
    <source>
        <dbReference type="EMBL" id="MBJ7550818.1"/>
    </source>
</evidence>
<dbReference type="CDD" id="cd01949">
    <property type="entry name" value="GGDEF"/>
    <property type="match status" value="1"/>
</dbReference>
<dbReference type="InterPro" id="IPR000160">
    <property type="entry name" value="GGDEF_dom"/>
</dbReference>
<dbReference type="SMART" id="SM00052">
    <property type="entry name" value="EAL"/>
    <property type="match status" value="1"/>
</dbReference>
<dbReference type="PROSITE" id="PS50883">
    <property type="entry name" value="EAL"/>
    <property type="match status" value="1"/>
</dbReference>
<sequence length="651" mass="73904">MQSFEALNLTNLEQPVWIYDVIDFQIFWANDAALRLWEADSVTELQQRDFKTNTSEAVQQKLLGFLKDCEANRTIECWWRLSPKEINKQVFLKFSGIKIKEARTALLVTGLHSELLSRSLGEIGKSLLLALFHIDGSLISFNPPFKDQFSLQSCCFEDLIKPPTSLQQLLPSDEVHYENDHLLFTRDGERWHHLELDREPNSERIIATLTDIHDRKLNELKHEYDSITDSLTGLLNRRGILEKLRSINHLEHTVFYIDLDGFKPVNDSYGHAVGDAVLKKVALLLEQNISSNVVCARLGGDEFIVVSIGALSVEEMSSVAKSLVQQLSTPIQIDRSHRTLISASIGVVSNLPIVRSPERLITCADAAMYEAKHNGRNRFVIYSSGMEDRLLRRSTIIQGLESAIEQNQLKLYYQILFKKHSHETVGAEALLRWEHPTLGNIPPLDIISAAEETGRISVLENWIFRRACLDLPKLKQLYGDSFTIGINISGAHLSQINFIDDIKAVLNETQCKPQDIVIELTESILVSTIERQQHVLQTMCDLGFTFAIDDFGTGYSSLAYLGQIPAKFVKVDKAFIDNIDKDPYTLKFIRDLCESLNMYCLVEGVETSKQAAHLDQIGINYRQGFFYNYPVPLEELKTKMNQSANHLSFSD</sequence>
<accession>A0ABS0ZBN4</accession>
<dbReference type="Gene3D" id="3.20.20.450">
    <property type="entry name" value="EAL domain"/>
    <property type="match status" value="1"/>
</dbReference>
<dbReference type="PANTHER" id="PTHR44757:SF2">
    <property type="entry name" value="BIOFILM ARCHITECTURE MAINTENANCE PROTEIN MBAA"/>
    <property type="match status" value="1"/>
</dbReference>
<dbReference type="Proteomes" id="UP000598488">
    <property type="component" value="Unassembled WGS sequence"/>
</dbReference>
<feature type="domain" description="GGDEF" evidence="2">
    <location>
        <begin position="250"/>
        <end position="384"/>
    </location>
</feature>
<dbReference type="InterPro" id="IPR029787">
    <property type="entry name" value="Nucleotide_cyclase"/>
</dbReference>
<dbReference type="SMART" id="SM00267">
    <property type="entry name" value="GGDEF"/>
    <property type="match status" value="1"/>
</dbReference>
<evidence type="ECO:0000259" key="1">
    <source>
        <dbReference type="PROSITE" id="PS50883"/>
    </source>
</evidence>
<dbReference type="InterPro" id="IPR043128">
    <property type="entry name" value="Rev_trsase/Diguanyl_cyclase"/>
</dbReference>
<dbReference type="NCBIfam" id="TIGR00254">
    <property type="entry name" value="GGDEF"/>
    <property type="match status" value="1"/>
</dbReference>
<gene>
    <name evidence="3" type="ORF">JHD44_09005</name>
</gene>
<protein>
    <submittedName>
        <fullName evidence="3">EAL domain-containing protein</fullName>
    </submittedName>
</protein>
<dbReference type="PANTHER" id="PTHR44757">
    <property type="entry name" value="DIGUANYLATE CYCLASE DGCP"/>
    <property type="match status" value="1"/>
</dbReference>
<evidence type="ECO:0000313" key="4">
    <source>
        <dbReference type="Proteomes" id="UP000598488"/>
    </source>
</evidence>
<dbReference type="EMBL" id="JAEMUH010000007">
    <property type="protein sequence ID" value="MBJ7550818.1"/>
    <property type="molecule type" value="Genomic_DNA"/>
</dbReference>
<keyword evidence="4" id="KW-1185">Reference proteome</keyword>
<dbReference type="PROSITE" id="PS50887">
    <property type="entry name" value="GGDEF"/>
    <property type="match status" value="1"/>
</dbReference>
<reference evidence="3 4" key="1">
    <citation type="submission" date="2020-12" db="EMBL/GenBank/DDBJ databases">
        <title>Comparative genome analysis of fungal antagonists Marinomonas ostreistagni 398 and M. spartinae 468.</title>
        <authorList>
            <person name="Fields J.L."/>
            <person name="Mavrodi O.V."/>
            <person name="Biber P.D."/>
            <person name="Indest K.J."/>
            <person name="Mavrodi D.V."/>
        </authorList>
    </citation>
    <scope>NUCLEOTIDE SEQUENCE [LARGE SCALE GENOMIC DNA]</scope>
    <source>
        <strain evidence="3 4">USM7</strain>
    </source>
</reference>
<dbReference type="InterPro" id="IPR035919">
    <property type="entry name" value="EAL_sf"/>
</dbReference>
<dbReference type="InterPro" id="IPR001633">
    <property type="entry name" value="EAL_dom"/>
</dbReference>
<comment type="caution">
    <text evidence="3">The sequence shown here is derived from an EMBL/GenBank/DDBJ whole genome shotgun (WGS) entry which is preliminary data.</text>
</comment>
<dbReference type="Pfam" id="PF00563">
    <property type="entry name" value="EAL"/>
    <property type="match status" value="1"/>
</dbReference>
<dbReference type="Gene3D" id="3.30.70.270">
    <property type="match status" value="1"/>
</dbReference>
<dbReference type="InterPro" id="IPR052155">
    <property type="entry name" value="Biofilm_reg_signaling"/>
</dbReference>
<name>A0ABS0ZBN4_9GAMM</name>
<evidence type="ECO:0000259" key="2">
    <source>
        <dbReference type="PROSITE" id="PS50887"/>
    </source>
</evidence>